<organism evidence="1 2">
    <name type="scientific">Sinorhizobium fredii (strain USDA 257)</name>
    <dbReference type="NCBI Taxonomy" id="1185652"/>
    <lineage>
        <taxon>Bacteria</taxon>
        <taxon>Pseudomonadati</taxon>
        <taxon>Pseudomonadota</taxon>
        <taxon>Alphaproteobacteria</taxon>
        <taxon>Hyphomicrobiales</taxon>
        <taxon>Rhizobiaceae</taxon>
        <taxon>Sinorhizobium/Ensifer group</taxon>
        <taxon>Sinorhizobium</taxon>
    </lineage>
</organism>
<accession>I3XCJ4</accession>
<dbReference type="Proteomes" id="UP000006180">
    <property type="component" value="Chromosome"/>
</dbReference>
<reference evidence="1 2" key="1">
    <citation type="journal article" date="2012" name="J. Bacteriol.">
        <title>Complete genome sequence of the broad-host-range strain Sinorhizobium fredii USDA257.</title>
        <authorList>
            <person name="Schuldes J."/>
            <person name="Rodriguez Orbegoso M."/>
            <person name="Schmeisser C."/>
            <person name="Krishnan H.B."/>
            <person name="Daniel R."/>
            <person name="Streit W.R."/>
        </authorList>
    </citation>
    <scope>NUCLEOTIDE SEQUENCE [LARGE SCALE GENOMIC DNA]</scope>
    <source>
        <strain evidence="1 2">USDA 257</strain>
    </source>
</reference>
<dbReference type="EMBL" id="CP003563">
    <property type="protein sequence ID" value="AFL53600.1"/>
    <property type="molecule type" value="Genomic_DNA"/>
</dbReference>
<evidence type="ECO:0000313" key="2">
    <source>
        <dbReference type="Proteomes" id="UP000006180"/>
    </source>
</evidence>
<dbReference type="HOGENOM" id="CLU_3296574_0_0_5"/>
<evidence type="ECO:0000313" key="1">
    <source>
        <dbReference type="EMBL" id="AFL53600.1"/>
    </source>
</evidence>
<protein>
    <submittedName>
        <fullName evidence="1">Uncharacterized protein</fullName>
    </submittedName>
</protein>
<sequence>MRNIMPESPILILLHGSVKRNRFEVKTMQQLKVLQRLWCV</sequence>
<dbReference type="PATRIC" id="fig|1185652.3.peg.5265"/>
<gene>
    <name evidence="1" type="ORF">USDA257_c50740</name>
</gene>
<proteinExistence type="predicted"/>
<name>I3XCJ4_SINF2</name>
<dbReference type="KEGG" id="sfd:USDA257_c50740"/>
<dbReference type="AlphaFoldDB" id="I3XCJ4"/>